<keyword evidence="2 4" id="KW-0238">DNA-binding</keyword>
<gene>
    <name evidence="7" type="ORF">JGS22_024265</name>
</gene>
<dbReference type="Pfam" id="PF00440">
    <property type="entry name" value="TetR_N"/>
    <property type="match status" value="1"/>
</dbReference>
<feature type="compositionally biased region" description="Low complexity" evidence="5">
    <location>
        <begin position="220"/>
        <end position="230"/>
    </location>
</feature>
<dbReference type="PROSITE" id="PS50977">
    <property type="entry name" value="HTH_TETR_2"/>
    <property type="match status" value="1"/>
</dbReference>
<keyword evidence="8" id="KW-1185">Reference proteome</keyword>
<accession>A0A949JIA4</accession>
<dbReference type="InterPro" id="IPR011075">
    <property type="entry name" value="TetR_C"/>
</dbReference>
<dbReference type="SUPFAM" id="SSF48498">
    <property type="entry name" value="Tetracyclin repressor-like, C-terminal domain"/>
    <property type="match status" value="1"/>
</dbReference>
<feature type="region of interest" description="Disordered" evidence="5">
    <location>
        <begin position="206"/>
        <end position="241"/>
    </location>
</feature>
<evidence type="ECO:0000313" key="8">
    <source>
        <dbReference type="Proteomes" id="UP000694501"/>
    </source>
</evidence>
<comment type="caution">
    <text evidence="7">The sequence shown here is derived from an EMBL/GenBank/DDBJ whole genome shotgun (WGS) entry which is preliminary data.</text>
</comment>
<dbReference type="SUPFAM" id="SSF46689">
    <property type="entry name" value="Homeodomain-like"/>
    <property type="match status" value="1"/>
</dbReference>
<evidence type="ECO:0000259" key="6">
    <source>
        <dbReference type="PROSITE" id="PS50977"/>
    </source>
</evidence>
<dbReference type="PANTHER" id="PTHR30055">
    <property type="entry name" value="HTH-TYPE TRANSCRIPTIONAL REGULATOR RUTR"/>
    <property type="match status" value="1"/>
</dbReference>
<evidence type="ECO:0000256" key="1">
    <source>
        <dbReference type="ARBA" id="ARBA00023015"/>
    </source>
</evidence>
<feature type="domain" description="HTH tetR-type" evidence="6">
    <location>
        <begin position="18"/>
        <end position="78"/>
    </location>
</feature>
<dbReference type="RefSeq" id="WP_211041046.1">
    <property type="nucleotide sequence ID" value="NZ_JAELVF020000004.1"/>
</dbReference>
<dbReference type="Pfam" id="PF16859">
    <property type="entry name" value="TetR_C_11"/>
    <property type="match status" value="1"/>
</dbReference>
<evidence type="ECO:0000256" key="5">
    <source>
        <dbReference type="SAM" id="MobiDB-lite"/>
    </source>
</evidence>
<keyword evidence="1" id="KW-0805">Transcription regulation</keyword>
<evidence type="ECO:0000256" key="4">
    <source>
        <dbReference type="PROSITE-ProRule" id="PRU00335"/>
    </source>
</evidence>
<protein>
    <submittedName>
        <fullName evidence="7">TetR/AcrR family transcriptional regulator</fullName>
    </submittedName>
</protein>
<reference evidence="7" key="1">
    <citation type="submission" date="2021-06" db="EMBL/GenBank/DDBJ databases">
        <title>Sequencing of actinobacteria type strains.</title>
        <authorList>
            <person name="Nguyen G.-S."/>
            <person name="Wentzel A."/>
        </authorList>
    </citation>
    <scope>NUCLEOTIDE SEQUENCE</scope>
    <source>
        <strain evidence="7">P38-E01</strain>
    </source>
</reference>
<evidence type="ECO:0000256" key="2">
    <source>
        <dbReference type="ARBA" id="ARBA00023125"/>
    </source>
</evidence>
<dbReference type="Proteomes" id="UP000694501">
    <property type="component" value="Unassembled WGS sequence"/>
</dbReference>
<dbReference type="PANTHER" id="PTHR30055:SF149">
    <property type="entry name" value="TETR-FAMILY TRANSCRIPTIONAL REGULATOR"/>
    <property type="match status" value="1"/>
</dbReference>
<dbReference type="GO" id="GO:0000976">
    <property type="term" value="F:transcription cis-regulatory region binding"/>
    <property type="evidence" value="ECO:0007669"/>
    <property type="project" value="TreeGrafter"/>
</dbReference>
<dbReference type="InterPro" id="IPR036271">
    <property type="entry name" value="Tet_transcr_reg_TetR-rel_C_sf"/>
</dbReference>
<dbReference type="Gene3D" id="1.10.10.60">
    <property type="entry name" value="Homeodomain-like"/>
    <property type="match status" value="1"/>
</dbReference>
<sequence>MSIRCSRSPLSGRSKLTPERERELYDAVLDLLREVGYEALTMDAVASRTRSSKATLYRQWGNKSRLVVSAIELCGAPPPPMEWLGRNSLVEDLRELARWAGRDAARDVPLMRALGSAMQADGELLRVMRETIIEPELVAFQRLLDAAVERGEIAEVPPAVKYVPHLLFGALFSRVFIDGLEPDEEYVVTLVDEVVLPMFGLGASVEGDSGKPAPVPPAAPGSAGPSPDAGQTDEPNGAPGD</sequence>
<dbReference type="AlphaFoldDB" id="A0A949JIA4"/>
<name>A0A949JIA4_9ACTN</name>
<dbReference type="GO" id="GO:0003700">
    <property type="term" value="F:DNA-binding transcription factor activity"/>
    <property type="evidence" value="ECO:0007669"/>
    <property type="project" value="TreeGrafter"/>
</dbReference>
<feature type="DNA-binding region" description="H-T-H motif" evidence="4">
    <location>
        <begin position="41"/>
        <end position="60"/>
    </location>
</feature>
<proteinExistence type="predicted"/>
<dbReference type="InterPro" id="IPR050109">
    <property type="entry name" value="HTH-type_TetR-like_transc_reg"/>
</dbReference>
<organism evidence="7 8">
    <name type="scientific">Streptomyces tardus</name>
    <dbReference type="NCBI Taxonomy" id="2780544"/>
    <lineage>
        <taxon>Bacteria</taxon>
        <taxon>Bacillati</taxon>
        <taxon>Actinomycetota</taxon>
        <taxon>Actinomycetes</taxon>
        <taxon>Kitasatosporales</taxon>
        <taxon>Streptomycetaceae</taxon>
        <taxon>Streptomyces</taxon>
    </lineage>
</organism>
<dbReference type="Gene3D" id="1.10.357.10">
    <property type="entry name" value="Tetracycline Repressor, domain 2"/>
    <property type="match status" value="1"/>
</dbReference>
<evidence type="ECO:0000256" key="3">
    <source>
        <dbReference type="ARBA" id="ARBA00023163"/>
    </source>
</evidence>
<evidence type="ECO:0000313" key="7">
    <source>
        <dbReference type="EMBL" id="MBU7600656.1"/>
    </source>
</evidence>
<dbReference type="InterPro" id="IPR001647">
    <property type="entry name" value="HTH_TetR"/>
</dbReference>
<dbReference type="InterPro" id="IPR009057">
    <property type="entry name" value="Homeodomain-like_sf"/>
</dbReference>
<keyword evidence="3" id="KW-0804">Transcription</keyword>
<dbReference type="EMBL" id="JAELVF020000004">
    <property type="protein sequence ID" value="MBU7600656.1"/>
    <property type="molecule type" value="Genomic_DNA"/>
</dbReference>